<feature type="coiled-coil region" evidence="3">
    <location>
        <begin position="583"/>
        <end position="624"/>
    </location>
</feature>
<dbReference type="RefSeq" id="XP_016600958.1">
    <property type="nucleotide sequence ID" value="XM_016742707.1"/>
</dbReference>
<dbReference type="SMART" id="SM00164">
    <property type="entry name" value="TBC"/>
    <property type="match status" value="1"/>
</dbReference>
<feature type="compositionally biased region" description="Basic and acidic residues" evidence="4">
    <location>
        <begin position="100"/>
        <end position="113"/>
    </location>
</feature>
<accession>A0A0A2K664</accession>
<feature type="compositionally biased region" description="Polar residues" evidence="4">
    <location>
        <begin position="503"/>
        <end position="539"/>
    </location>
</feature>
<feature type="domain" description="Rab-GAP TBC" evidence="5">
    <location>
        <begin position="214"/>
        <end position="398"/>
    </location>
</feature>
<proteinExistence type="predicted"/>
<dbReference type="Gene3D" id="1.10.472.80">
    <property type="entry name" value="Ypt/Rab-GAP domain of gyp1p, domain 3"/>
    <property type="match status" value="1"/>
</dbReference>
<evidence type="ECO:0000259" key="5">
    <source>
        <dbReference type="PROSITE" id="PS50086"/>
    </source>
</evidence>
<dbReference type="InterPro" id="IPR035969">
    <property type="entry name" value="Rab-GAP_TBC_sf"/>
</dbReference>
<dbReference type="InterPro" id="IPR021822">
    <property type="entry name" value="DUF3405"/>
</dbReference>
<reference evidence="6 7" key="1">
    <citation type="journal article" date="2015" name="Mol. Plant Microbe Interact.">
        <title>Genome, transcriptome, and functional analyses of Penicillium expansum provide new insights into secondary metabolism and pathogenicity.</title>
        <authorList>
            <person name="Ballester A.R."/>
            <person name="Marcet-Houben M."/>
            <person name="Levin E."/>
            <person name="Sela N."/>
            <person name="Selma-Lazaro C."/>
            <person name="Carmona L."/>
            <person name="Wisniewski M."/>
            <person name="Droby S."/>
            <person name="Gonzalez-Candelas L."/>
            <person name="Gabaldon T."/>
        </authorList>
    </citation>
    <scope>NUCLEOTIDE SEQUENCE [LARGE SCALE GENOMIC DNA]</scope>
    <source>
        <strain evidence="6 7">MD-8</strain>
    </source>
</reference>
<dbReference type="Pfam" id="PF00566">
    <property type="entry name" value="RabGAP-TBC"/>
    <property type="match status" value="1"/>
</dbReference>
<keyword evidence="2 3" id="KW-0175">Coiled coil</keyword>
<dbReference type="GO" id="GO:0005096">
    <property type="term" value="F:GTPase activator activity"/>
    <property type="evidence" value="ECO:0007669"/>
    <property type="project" value="UniProtKB-KW"/>
</dbReference>
<dbReference type="Pfam" id="PF11885">
    <property type="entry name" value="DUF3405"/>
    <property type="match status" value="1"/>
</dbReference>
<dbReference type="EMBL" id="JQFZ01000089">
    <property type="protein sequence ID" value="KGO59855.1"/>
    <property type="molecule type" value="Genomic_DNA"/>
</dbReference>
<dbReference type="PhylomeDB" id="A0A0A2K664"/>
<dbReference type="VEuPathDB" id="FungiDB:PEXP_039670"/>
<feature type="compositionally biased region" description="Polar residues" evidence="4">
    <location>
        <begin position="25"/>
        <end position="34"/>
    </location>
</feature>
<feature type="compositionally biased region" description="Polar residues" evidence="4">
    <location>
        <begin position="764"/>
        <end position="776"/>
    </location>
</feature>
<feature type="region of interest" description="Disordered" evidence="4">
    <location>
        <begin position="132"/>
        <end position="158"/>
    </location>
</feature>
<evidence type="ECO:0000256" key="1">
    <source>
        <dbReference type="ARBA" id="ARBA00022468"/>
    </source>
</evidence>
<name>A0A0A2K664_PENEN</name>
<feature type="region of interest" description="Disordered" evidence="4">
    <location>
        <begin position="1"/>
        <end position="116"/>
    </location>
</feature>
<feature type="coiled-coil region" evidence="3">
    <location>
        <begin position="680"/>
        <end position="721"/>
    </location>
</feature>
<protein>
    <recommendedName>
        <fullName evidence="5">Rab-GAP TBC domain-containing protein</fullName>
    </recommendedName>
</protein>
<comment type="caution">
    <text evidence="6">The sequence shown here is derived from an EMBL/GenBank/DDBJ whole genome shotgun (WGS) entry which is preliminary data.</text>
</comment>
<evidence type="ECO:0000256" key="3">
    <source>
        <dbReference type="SAM" id="Coils"/>
    </source>
</evidence>
<feature type="compositionally biased region" description="Low complexity" evidence="4">
    <location>
        <begin position="540"/>
        <end position="561"/>
    </location>
</feature>
<dbReference type="FunFam" id="1.10.10.750:FF:000003">
    <property type="entry name" value="GTPase activating protein (Evi5)"/>
    <property type="match status" value="1"/>
</dbReference>
<dbReference type="GeneID" id="27678126"/>
<dbReference type="Gene3D" id="1.10.8.270">
    <property type="entry name" value="putative rabgap domain of human tbc1 domain family member 14 like domains"/>
    <property type="match status" value="1"/>
</dbReference>
<organism evidence="6 7">
    <name type="scientific">Penicillium expansum</name>
    <name type="common">Blue mold rot fungus</name>
    <dbReference type="NCBI Taxonomy" id="27334"/>
    <lineage>
        <taxon>Eukaryota</taxon>
        <taxon>Fungi</taxon>
        <taxon>Dikarya</taxon>
        <taxon>Ascomycota</taxon>
        <taxon>Pezizomycotina</taxon>
        <taxon>Eurotiomycetes</taxon>
        <taxon>Eurotiomycetidae</taxon>
        <taxon>Eurotiales</taxon>
        <taxon>Aspergillaceae</taxon>
        <taxon>Penicillium</taxon>
    </lineage>
</organism>
<dbReference type="FunFam" id="1.10.8.270:FF:000001">
    <property type="entry name" value="TBC1 domain family member 1"/>
    <property type="match status" value="1"/>
</dbReference>
<evidence type="ECO:0000313" key="6">
    <source>
        <dbReference type="EMBL" id="KGO59855.1"/>
    </source>
</evidence>
<dbReference type="OrthoDB" id="159449at2759"/>
<evidence type="ECO:0000256" key="2">
    <source>
        <dbReference type="ARBA" id="ARBA00023054"/>
    </source>
</evidence>
<dbReference type="PROSITE" id="PS50086">
    <property type="entry name" value="TBC_RABGAP"/>
    <property type="match status" value="1"/>
</dbReference>
<evidence type="ECO:0000256" key="4">
    <source>
        <dbReference type="SAM" id="MobiDB-lite"/>
    </source>
</evidence>
<dbReference type="PANTHER" id="PTHR36205">
    <property type="entry name" value="CHROMOSOME 19, WHOLE GENOME SHOTGUN SEQUENCE"/>
    <property type="match status" value="1"/>
</dbReference>
<dbReference type="PANTHER" id="PTHR36205:SF4">
    <property type="match status" value="1"/>
</dbReference>
<feature type="region of interest" description="Disordered" evidence="4">
    <location>
        <begin position="740"/>
        <end position="776"/>
    </location>
</feature>
<sequence length="1476" mass="167555">MEGSEPACPGVSHALNHDSMVTVALSDNQSSSEHTQPDWRTLDIPPTPVEMSHPEKESEGSFEPVPLQDAARTTPTPETPRPDRGRQTGEMFDNEGDWENLDKTEEQEPRGEGSDESTALLLARLEQENNALATNPKSGIPEVPNGKIHQRQSRSESLHHIKRLIRDPARAELRYSQLPPPPMTELEFWAALVADYHQTAQRLPTLTSNKIQQGVPPPLRGVVWPSLAGARDPHLLNEFQRLSGESSPYDGLIGKDIGRSFPNVEMFRDPNGEGQQMLGRVLRCFSLYDTQIGYCQGLGFVVGPLLMHMTDAEAFCVLVRLMDHYNLRTCYLPDLSGLHLHVYQFQNLLARHRPVLFQHLEALHVEPVYVSQWFLSFFAVACPLPMLLRIYDVIFLEGACETLMRVALSLMQRNEKRILACSEFEDVMQLLLSRSLWDTYAFNADDLVNDFVSLTSLVTNESLQALEASYNQSKGSPSGPSFPQMQATASGFLGRLWAGSSNSHNSVKSLNPNSSPSHQNSTIRRSTSKQSLTSTLNSVETTSDASTAATELSAAAASADSQKSRVKSNMSSHHKDRDLHTQIEELLMALSDLQRQQASLTRELQQEREEREEDHALAKEMLNQIRELPTETQPAELVIKAQTRFESVNPKRVSITQTKLQLNDDIARWKEMHEVEAGRCLNLTRRIDDFEQENSSLKEQLREARGRIQDGYRERQRLERMNRELRTLKTPISEIPLDTTASFTADSGEGQSPTSGLREFKLARTNSTKSPTYNRRTSSLGLQSVLSTESDKPAAEEALLMELVTAKTAEAVARQELEEVKGKLESFRKMIKSSQAAAANLENRHSFVGLSQSRISLANKSPIEAPKTLGTPPSNTGGFFSGWGRRTATEYPTEESVDPFPSDYAGQPRISSQVINDPYPHYDSVEWISTSKGPYQPCIGPQGRLLSRKDEDMMMSGYRWNTSDFPTPIFGSYESWNLNKSLCADRYSRYGAYGYLQGNETTRVHNWNGTFGSNEAAEIDWEKVDWANLQYECLQRNSVRYRTQPSEGKITALYKSMDLNVPSREPLNKTDKAQPRTAVILRSWIGMKYTENDLYHIRSMMMELSLYSGAEYELILLIDCQGEKLPKETDYAAWESFKAKHLPQELRSLAVWFNADMLKDWYPEIDVHVAILQYFQPTQIFSRLHPQYDYVWQFEMDSRYTGHMYDLLHKATEFAKQQPRKYLWERNSHFYIPTVHGTWEEFMKKVDQEMIGHDNSSVWGPRPAEGIDIEGQAILPPVPQQEDEPGTWGVGEEADLITWLPHFNPVGTDWPFRDRVFNFPQDQETPRWAAVVAMSRISARLLGALHKDKVKSGVGLASEMSPLSWALYYGLKAVQIPQPVYHNAKWDPEELNRRANPGEPGKVNAGLNSIWSWGQHDDIIYNTTFMFNSEFSEKLYRAFLGYDGAREWEKQNPRLCLPPIFLHPVKNLEPVKTKKI</sequence>
<gene>
    <name evidence="6" type="ORF">PEX2_054330</name>
</gene>
<dbReference type="Gene3D" id="1.10.10.750">
    <property type="entry name" value="Ypt/Rab-GAP domain of gyp1p, domain 1"/>
    <property type="match status" value="1"/>
</dbReference>
<evidence type="ECO:0000313" key="7">
    <source>
        <dbReference type="Proteomes" id="UP000030143"/>
    </source>
</evidence>
<keyword evidence="7" id="KW-1185">Reference proteome</keyword>
<keyword evidence="1" id="KW-0343">GTPase activation</keyword>
<dbReference type="STRING" id="27334.A0A0A2K664"/>
<dbReference type="HOGENOM" id="CLU_249915_0_0_1"/>
<dbReference type="InterPro" id="IPR000195">
    <property type="entry name" value="Rab-GAP-TBC_dom"/>
</dbReference>
<feature type="region of interest" description="Disordered" evidence="4">
    <location>
        <begin position="503"/>
        <end position="577"/>
    </location>
</feature>
<dbReference type="Proteomes" id="UP000030143">
    <property type="component" value="Unassembled WGS sequence"/>
</dbReference>
<feature type="compositionally biased region" description="Polar residues" evidence="4">
    <location>
        <begin position="740"/>
        <end position="755"/>
    </location>
</feature>
<dbReference type="FunFam" id="1.10.472.80:FF:000027">
    <property type="entry name" value="GTPase activating protein (Evi5)"/>
    <property type="match status" value="1"/>
</dbReference>
<dbReference type="SUPFAM" id="SSF47923">
    <property type="entry name" value="Ypt/Rab-GAP domain of gyp1p"/>
    <property type="match status" value="2"/>
</dbReference>